<dbReference type="Proteomes" id="UP000829398">
    <property type="component" value="Chromosome 4"/>
</dbReference>
<dbReference type="EMBL" id="CM039173">
    <property type="protein sequence ID" value="KAH9774543.1"/>
    <property type="molecule type" value="Genomic_DNA"/>
</dbReference>
<keyword evidence="1" id="KW-0687">Ribonucleoprotein</keyword>
<reference evidence="2" key="1">
    <citation type="journal article" date="2023" name="Hortic. Res.">
        <title>A chromosome-level phased genome enabling allele-level studies in sweet orange: a case study on citrus Huanglongbing tolerance.</title>
        <authorList>
            <person name="Wu B."/>
            <person name="Yu Q."/>
            <person name="Deng Z."/>
            <person name="Duan Y."/>
            <person name="Luo F."/>
            <person name="Gmitter F. Jr."/>
        </authorList>
    </citation>
    <scope>NUCLEOTIDE SEQUENCE [LARGE SCALE GENOMIC DNA]</scope>
    <source>
        <strain evidence="2">cv. Valencia</strain>
    </source>
</reference>
<keyword evidence="1" id="KW-0689">Ribosomal protein</keyword>
<comment type="caution">
    <text evidence="1">The sequence shown here is derived from an EMBL/GenBank/DDBJ whole genome shotgun (WGS) entry which is preliminary data.</text>
</comment>
<proteinExistence type="predicted"/>
<organism evidence="1 2">
    <name type="scientific">Citrus sinensis</name>
    <name type="common">Sweet orange</name>
    <name type="synonym">Citrus aurantium var. sinensis</name>
    <dbReference type="NCBI Taxonomy" id="2711"/>
    <lineage>
        <taxon>Eukaryota</taxon>
        <taxon>Viridiplantae</taxon>
        <taxon>Streptophyta</taxon>
        <taxon>Embryophyta</taxon>
        <taxon>Tracheophyta</taxon>
        <taxon>Spermatophyta</taxon>
        <taxon>Magnoliopsida</taxon>
        <taxon>eudicotyledons</taxon>
        <taxon>Gunneridae</taxon>
        <taxon>Pentapetalae</taxon>
        <taxon>rosids</taxon>
        <taxon>malvids</taxon>
        <taxon>Sapindales</taxon>
        <taxon>Rutaceae</taxon>
        <taxon>Aurantioideae</taxon>
        <taxon>Citrus</taxon>
    </lineage>
</organism>
<keyword evidence="2" id="KW-1185">Reference proteome</keyword>
<evidence type="ECO:0000313" key="1">
    <source>
        <dbReference type="EMBL" id="KAH9774543.1"/>
    </source>
</evidence>
<evidence type="ECO:0000313" key="2">
    <source>
        <dbReference type="Proteomes" id="UP000829398"/>
    </source>
</evidence>
<name>A0ACB8LLY9_CITSI</name>
<sequence>MEEEAANAANSNSTYDTSWSSETNWTVADGFLADSITFESLSINDDNDDHQNTDSNPTLKSPLILRPPSPDSSPCEITITFAQKYEVRQVYVRSTARIYEIYYAPDLGSSNEYLCTVRCGVATRGEEVLCAPSLEEAVAHLKGANKETDENKSKSDSSLNTNEDGWVEVKALDSPQLDNGNSLPPSSGNAKHGERLQDFYEATAEINDAEPCMSITLRMLSLQNKGCIFVDEIYVLGDPIEPSDPENRVGQMENSAGSSLMAMFMPALVQLSKSRTAGQVLGNHTFDSKEKQKSQELDSKETDSISVANNIQKGGDSGSGDKQEEKSHEPVKATSIPAHMEMPAQVSDAVCKHDSPSSRVDKVLDQLVSRVSRIEDFILRFEERMLKPINSIDARLQRVEQQLEELTKKPQNYGLQCTRISAPEFSWHESDDNFFDNNENSVVESVLKGYTVSIPADDVADSSNNSQSHSSLILTDSVSSNAGDEEENNALETTGSANDKPKLAMSVDEALASALAGFLSSVSTEPHKYIQALAIKAPDFSVEEDNTSGKRSSPEVEGRRATDPPICFNAADITECTNESLSTSSYSESEMKATKSVDDHHSEKAGGEGKDDSLEWIIHSVVAASRPEVATEDKKNIEVSDRVNHISDVACETGNQLLESQSDDGSEGAVLNSESSINEEVVKDQSDKDVLRDLKFSCASSALDFEIPILDVKFVSEETSNVKSPFEALLDDVPETNVEAPYAKEDDDSSESFQQDNLISVDDTELTSPANGNHLSMDMNYCSLDDMPLYAGVDTQPPHPRVEPRVEVAHIEGYNLLSDYLNMQIDFINSRD</sequence>
<accession>A0ACB8LLY9</accession>
<protein>
    <submittedName>
        <fullName evidence="1">40S ribosomal protein S27</fullName>
    </submittedName>
</protein>
<gene>
    <name evidence="1" type="ORF">KPL71_013677</name>
</gene>